<evidence type="ECO:0000256" key="1">
    <source>
        <dbReference type="ARBA" id="ARBA00022723"/>
    </source>
</evidence>
<evidence type="ECO:0000256" key="4">
    <source>
        <dbReference type="PROSITE-ProRule" id="PRU00134"/>
    </source>
</evidence>
<dbReference type="SUPFAM" id="SSF144232">
    <property type="entry name" value="HIT/MYND zinc finger-like"/>
    <property type="match status" value="1"/>
</dbReference>
<evidence type="ECO:0000259" key="5">
    <source>
        <dbReference type="PROSITE" id="PS50865"/>
    </source>
</evidence>
<reference evidence="6 7" key="1">
    <citation type="submission" date="2018-06" db="EMBL/GenBank/DDBJ databases">
        <title>Complete Genomes of Monosporascus.</title>
        <authorList>
            <person name="Robinson A.J."/>
            <person name="Natvig D.O."/>
        </authorList>
    </citation>
    <scope>NUCLEOTIDE SEQUENCE [LARGE SCALE GENOMIC DNA]</scope>
    <source>
        <strain evidence="6 7">CBS 609.92</strain>
    </source>
</reference>
<proteinExistence type="predicted"/>
<gene>
    <name evidence="6" type="ORF">DL762_003466</name>
</gene>
<dbReference type="EMBL" id="QJNS01000079">
    <property type="protein sequence ID" value="RYO88970.1"/>
    <property type="molecule type" value="Genomic_DNA"/>
</dbReference>
<dbReference type="Proteomes" id="UP000294003">
    <property type="component" value="Unassembled WGS sequence"/>
</dbReference>
<evidence type="ECO:0000256" key="3">
    <source>
        <dbReference type="ARBA" id="ARBA00022833"/>
    </source>
</evidence>
<keyword evidence="2 4" id="KW-0863">Zinc-finger</keyword>
<dbReference type="Pfam" id="PF01753">
    <property type="entry name" value="zf-MYND"/>
    <property type="match status" value="1"/>
</dbReference>
<evidence type="ECO:0000313" key="6">
    <source>
        <dbReference type="EMBL" id="RYO88970.1"/>
    </source>
</evidence>
<name>A0ABY0HEN7_9PEZI</name>
<dbReference type="PROSITE" id="PS01360">
    <property type="entry name" value="ZF_MYND_1"/>
    <property type="match status" value="1"/>
</dbReference>
<keyword evidence="7" id="KW-1185">Reference proteome</keyword>
<dbReference type="PROSITE" id="PS50865">
    <property type="entry name" value="ZF_MYND_2"/>
    <property type="match status" value="1"/>
</dbReference>
<keyword evidence="1" id="KW-0479">Metal-binding</keyword>
<evidence type="ECO:0000256" key="2">
    <source>
        <dbReference type="ARBA" id="ARBA00022771"/>
    </source>
</evidence>
<evidence type="ECO:0000313" key="7">
    <source>
        <dbReference type="Proteomes" id="UP000294003"/>
    </source>
</evidence>
<feature type="domain" description="MYND-type" evidence="5">
    <location>
        <begin position="8"/>
        <end position="49"/>
    </location>
</feature>
<dbReference type="InterPro" id="IPR002893">
    <property type="entry name" value="Znf_MYND"/>
</dbReference>
<organism evidence="6 7">
    <name type="scientific">Monosporascus cannonballus</name>
    <dbReference type="NCBI Taxonomy" id="155416"/>
    <lineage>
        <taxon>Eukaryota</taxon>
        <taxon>Fungi</taxon>
        <taxon>Dikarya</taxon>
        <taxon>Ascomycota</taxon>
        <taxon>Pezizomycotina</taxon>
        <taxon>Sordariomycetes</taxon>
        <taxon>Xylariomycetidae</taxon>
        <taxon>Xylariales</taxon>
        <taxon>Xylariales incertae sedis</taxon>
        <taxon>Monosporascus</taxon>
    </lineage>
</organism>
<comment type="caution">
    <text evidence="6">The sequence shown here is derived from an EMBL/GenBank/DDBJ whole genome shotgun (WGS) entry which is preliminary data.</text>
</comment>
<sequence>MPEQLLKCDVCGKAKEEGAQLKLCGRCKSRTFCGNTCQRADWPSHKASCKAKANSKWYDVHRKCRDGSSHFGELELITWEGVADCTGERLGWGNCLISEGPALKRKYEEEFGCDDSKLFEEWPQAYRWTCCGTGGDMKWGCDHHGSGPRPCECDYCHMGRPVPDDVFNGSGMERRGLTLLKGPDRRSYSPMKAMNAEMGQELAGTTTHFLYRSTSYRCAKGAKTGD</sequence>
<accession>A0ABY0HEN7</accession>
<dbReference type="Gene3D" id="6.10.140.2220">
    <property type="match status" value="1"/>
</dbReference>
<keyword evidence="3" id="KW-0862">Zinc</keyword>
<protein>
    <recommendedName>
        <fullName evidence="5">MYND-type domain-containing protein</fullName>
    </recommendedName>
</protein>